<dbReference type="GO" id="GO:0006596">
    <property type="term" value="P:polyamine biosynthetic process"/>
    <property type="evidence" value="ECO:0007669"/>
    <property type="project" value="InterPro"/>
</dbReference>
<proteinExistence type="predicted"/>
<dbReference type="Pfam" id="PF02784">
    <property type="entry name" value="Orn_Arg_deC_N"/>
    <property type="match status" value="1"/>
</dbReference>
<dbReference type="InterPro" id="IPR009006">
    <property type="entry name" value="Ala_racemase/Decarboxylase_C"/>
</dbReference>
<dbReference type="PRINTS" id="PR01182">
    <property type="entry name" value="ORNDCRBXLASE"/>
</dbReference>
<accession>A0A7V2SZA2</accession>
<evidence type="ECO:0000313" key="4">
    <source>
        <dbReference type="EMBL" id="HFC92206.1"/>
    </source>
</evidence>
<dbReference type="Gene3D" id="2.40.37.10">
    <property type="entry name" value="Lyase, Ornithine Decarboxylase, Chain A, domain 1"/>
    <property type="match status" value="1"/>
</dbReference>
<reference evidence="4" key="1">
    <citation type="journal article" date="2020" name="mSystems">
        <title>Genome- and Community-Level Interaction Insights into Carbon Utilization and Element Cycling Functions of Hydrothermarchaeota in Hydrothermal Sediment.</title>
        <authorList>
            <person name="Zhou Z."/>
            <person name="Liu Y."/>
            <person name="Xu W."/>
            <person name="Pan J."/>
            <person name="Luo Z.H."/>
            <person name="Li M."/>
        </authorList>
    </citation>
    <scope>NUCLEOTIDE SEQUENCE [LARGE SCALE GENOMIC DNA]</scope>
    <source>
        <strain evidence="4">HyVt-493</strain>
    </source>
</reference>
<organism evidence="4">
    <name type="scientific">Leucothrix mucor</name>
    <dbReference type="NCBI Taxonomy" id="45248"/>
    <lineage>
        <taxon>Bacteria</taxon>
        <taxon>Pseudomonadati</taxon>
        <taxon>Pseudomonadota</taxon>
        <taxon>Gammaproteobacteria</taxon>
        <taxon>Thiotrichales</taxon>
        <taxon>Thiotrichaceae</taxon>
        <taxon>Leucothrix</taxon>
    </lineage>
</organism>
<dbReference type="GO" id="GO:0008836">
    <property type="term" value="F:diaminopimelate decarboxylase activity"/>
    <property type="evidence" value="ECO:0007669"/>
    <property type="project" value="TreeGrafter"/>
</dbReference>
<gene>
    <name evidence="4" type="ORF">ENJ51_05270</name>
</gene>
<keyword evidence="2" id="KW-0663">Pyridoxal phosphate</keyword>
<evidence type="ECO:0000259" key="3">
    <source>
        <dbReference type="Pfam" id="PF02784"/>
    </source>
</evidence>
<evidence type="ECO:0000256" key="1">
    <source>
        <dbReference type="ARBA" id="ARBA00001933"/>
    </source>
</evidence>
<name>A0A7V2SZA2_LEUMU</name>
<comment type="caution">
    <text evidence="4">The sequence shown here is derived from an EMBL/GenBank/DDBJ whole genome shotgun (WGS) entry which is preliminary data.</text>
</comment>
<dbReference type="Gene3D" id="3.20.20.10">
    <property type="entry name" value="Alanine racemase"/>
    <property type="match status" value="1"/>
</dbReference>
<comment type="cofactor">
    <cofactor evidence="1">
        <name>pyridoxal 5'-phosphate</name>
        <dbReference type="ChEBI" id="CHEBI:597326"/>
    </cofactor>
</comment>
<dbReference type="GO" id="GO:0009089">
    <property type="term" value="P:lysine biosynthetic process via diaminopimelate"/>
    <property type="evidence" value="ECO:0007669"/>
    <property type="project" value="TreeGrafter"/>
</dbReference>
<dbReference type="InterPro" id="IPR022644">
    <property type="entry name" value="De-COase2_N"/>
</dbReference>
<dbReference type="InterPro" id="IPR002433">
    <property type="entry name" value="Orn_de-COase"/>
</dbReference>
<feature type="domain" description="Orn/DAP/Arg decarboxylase 2 N-terminal" evidence="3">
    <location>
        <begin position="47"/>
        <end position="287"/>
    </location>
</feature>
<dbReference type="Proteomes" id="UP000885750">
    <property type="component" value="Unassembled WGS sequence"/>
</dbReference>
<dbReference type="InterPro" id="IPR029066">
    <property type="entry name" value="PLP-binding_barrel"/>
</dbReference>
<dbReference type="SUPFAM" id="SSF51419">
    <property type="entry name" value="PLP-binding barrel"/>
    <property type="match status" value="1"/>
</dbReference>
<dbReference type="PANTHER" id="PTHR43727:SF2">
    <property type="entry name" value="GROUP IV DECARBOXYLASE"/>
    <property type="match status" value="1"/>
</dbReference>
<dbReference type="SUPFAM" id="SSF50621">
    <property type="entry name" value="Alanine racemase C-terminal domain-like"/>
    <property type="match status" value="1"/>
</dbReference>
<dbReference type="EMBL" id="DRMS01000198">
    <property type="protein sequence ID" value="HFC92206.1"/>
    <property type="molecule type" value="Genomic_DNA"/>
</dbReference>
<sequence>MPTSIDIPPSSLAYKYKFLSRLSTQFGDSFYTANSKRFDNNCTDFLHAFQFEYPKTNLGYSYKTNYLPLFCSNANKLGLYAEVVSRFELNLALHLGVKAENIIFNGPAKSFADIKFALEAGIQINIDSIDEFKLIAKLRNSNPNTVFNLGIRCNFELNNIAPSRFGIMAPSEELQQLVKEINSWSSTHLKGLHTHICTPSKRVEEYSEMIHKVIDLADQLFPESPPEQLNLGGGFFSRMPESLKQRWKGRIPEFGDYAKAIAQPMWARYGSDNSPELILEPGLAVVADCMELVCRVTALKQLRNKNIAIVSASIYDIKPTKNTANLPIEVITEEKGDNKQCWDITGYTCMEDDILYRGYRGELNVGDFVVFSNVGAYTLVLNPPFIKLPPPVIMIENDKPIKELRSCDTETDFWQSFSF</sequence>
<evidence type="ECO:0000256" key="2">
    <source>
        <dbReference type="ARBA" id="ARBA00022898"/>
    </source>
</evidence>
<protein>
    <recommendedName>
        <fullName evidence="3">Orn/DAP/Arg decarboxylase 2 N-terminal domain-containing protein</fullName>
    </recommendedName>
</protein>
<dbReference type="AlphaFoldDB" id="A0A7V2SZA2"/>
<dbReference type="PANTHER" id="PTHR43727">
    <property type="entry name" value="DIAMINOPIMELATE DECARBOXYLASE"/>
    <property type="match status" value="1"/>
</dbReference>